<dbReference type="Pfam" id="PF00059">
    <property type="entry name" value="Lectin_C"/>
    <property type="match status" value="1"/>
</dbReference>
<dbReference type="InterPro" id="IPR001304">
    <property type="entry name" value="C-type_lectin-like"/>
</dbReference>
<dbReference type="SMART" id="SM00034">
    <property type="entry name" value="CLECT"/>
    <property type="match status" value="1"/>
</dbReference>
<dbReference type="InterPro" id="IPR033992">
    <property type="entry name" value="NKR-like_CTLD"/>
</dbReference>
<dbReference type="SUPFAM" id="SSF56436">
    <property type="entry name" value="C-type lectin-like"/>
    <property type="match status" value="1"/>
</dbReference>
<evidence type="ECO:0000256" key="1">
    <source>
        <dbReference type="ARBA" id="ARBA00004401"/>
    </source>
</evidence>
<evidence type="ECO:0000256" key="3">
    <source>
        <dbReference type="SAM" id="Phobius"/>
    </source>
</evidence>
<evidence type="ECO:0000313" key="5">
    <source>
        <dbReference type="Ensembl" id="ENSEASP00005021701.1"/>
    </source>
</evidence>
<dbReference type="InterPro" id="IPR016187">
    <property type="entry name" value="CTDL_fold"/>
</dbReference>
<accession>A0A8C4M5Q5</accession>
<keyword evidence="3" id="KW-1133">Transmembrane helix</keyword>
<dbReference type="AlphaFoldDB" id="A0A8C4M5Q5"/>
<dbReference type="Ensembl" id="ENSEAST00005023547.1">
    <property type="protein sequence ID" value="ENSEASP00005021701.1"/>
    <property type="gene ID" value="ENSEASG00005014830.1"/>
</dbReference>
<keyword evidence="3" id="KW-0472">Membrane</keyword>
<dbReference type="GO" id="GO:0009897">
    <property type="term" value="C:external side of plasma membrane"/>
    <property type="evidence" value="ECO:0007669"/>
    <property type="project" value="TreeGrafter"/>
</dbReference>
<dbReference type="PANTHER" id="PTHR45710">
    <property type="entry name" value="C-TYPE LECTIN DOMAIN-CONTAINING PROTEIN 180"/>
    <property type="match status" value="1"/>
</dbReference>
<dbReference type="GO" id="GO:0030246">
    <property type="term" value="F:carbohydrate binding"/>
    <property type="evidence" value="ECO:0007669"/>
    <property type="project" value="UniProtKB-KW"/>
</dbReference>
<name>A0A8C4M5Q5_EQUAS</name>
<dbReference type="InterPro" id="IPR050828">
    <property type="entry name" value="C-type_lectin/matrix_domain"/>
</dbReference>
<sequence length="228" mass="25507">MGTAWGCEGQQAPRAWIHSGLPAPWCQRCHLEPLEPPGATGAVSCKTLQRKCAAIIAPVTLAKIYCCFSLIAVLTASVIVLSILLADTDTIINKKVPVSVGCPKQWIGFGSKCFYFSEDARNWTFSQAFCVSLEADLVQFETLEELNFLKRYKGPSDHWIGLSRESSYHIWKWTDDSEYNASYVIKGVGECAYLNDNGISSARTYTDRKWICSKPNDIYRCQKSPNPF</sequence>
<dbReference type="InterPro" id="IPR016186">
    <property type="entry name" value="C-type_lectin-like/link_sf"/>
</dbReference>
<feature type="transmembrane region" description="Helical" evidence="3">
    <location>
        <begin position="64"/>
        <end position="86"/>
    </location>
</feature>
<dbReference type="PROSITE" id="PS50041">
    <property type="entry name" value="C_TYPE_LECTIN_2"/>
    <property type="match status" value="1"/>
</dbReference>
<dbReference type="PANTHER" id="PTHR45710:SF35">
    <property type="entry name" value="C-TYPE LECTIN DOMAIN FAMILY 2 MEMBER D"/>
    <property type="match status" value="1"/>
</dbReference>
<protein>
    <recommendedName>
        <fullName evidence="4">C-type lectin domain-containing protein</fullName>
    </recommendedName>
</protein>
<organism evidence="5">
    <name type="scientific">Equus asinus asinus</name>
    <dbReference type="NCBI Taxonomy" id="83772"/>
    <lineage>
        <taxon>Eukaryota</taxon>
        <taxon>Metazoa</taxon>
        <taxon>Chordata</taxon>
        <taxon>Craniata</taxon>
        <taxon>Vertebrata</taxon>
        <taxon>Euteleostomi</taxon>
        <taxon>Mammalia</taxon>
        <taxon>Eutheria</taxon>
        <taxon>Laurasiatheria</taxon>
        <taxon>Perissodactyla</taxon>
        <taxon>Equidae</taxon>
        <taxon>Equus</taxon>
    </lineage>
</organism>
<feature type="domain" description="C-type lectin" evidence="4">
    <location>
        <begin position="109"/>
        <end position="213"/>
    </location>
</feature>
<keyword evidence="2" id="KW-0430">Lectin</keyword>
<evidence type="ECO:0000256" key="2">
    <source>
        <dbReference type="ARBA" id="ARBA00022734"/>
    </source>
</evidence>
<comment type="subcellular location">
    <subcellularLocation>
        <location evidence="1">Cell membrane</location>
        <topology evidence="1">Single-pass type II membrane protein</topology>
    </subcellularLocation>
</comment>
<keyword evidence="3" id="KW-0812">Transmembrane</keyword>
<evidence type="ECO:0000259" key="4">
    <source>
        <dbReference type="PROSITE" id="PS50041"/>
    </source>
</evidence>
<proteinExistence type="predicted"/>
<reference evidence="5" key="1">
    <citation type="submission" date="2023-03" db="UniProtKB">
        <authorList>
            <consortium name="Ensembl"/>
        </authorList>
    </citation>
    <scope>IDENTIFICATION</scope>
</reference>
<dbReference type="Gene3D" id="3.10.100.10">
    <property type="entry name" value="Mannose-Binding Protein A, subunit A"/>
    <property type="match status" value="1"/>
</dbReference>
<dbReference type="CDD" id="cd03593">
    <property type="entry name" value="CLECT_NK_receptors_like"/>
    <property type="match status" value="1"/>
</dbReference>